<protein>
    <submittedName>
        <fullName evidence="10">Putative peptidoglycan biosynthesis protein MviN</fullName>
    </submittedName>
</protein>
<feature type="transmembrane region" description="Helical" evidence="9">
    <location>
        <begin position="42"/>
        <end position="63"/>
    </location>
</feature>
<dbReference type="InterPro" id="IPR051050">
    <property type="entry name" value="Lipid_II_flippase_MurJ/MviN"/>
</dbReference>
<evidence type="ECO:0000256" key="9">
    <source>
        <dbReference type="SAM" id="Phobius"/>
    </source>
</evidence>
<keyword evidence="7 9" id="KW-0472">Membrane</keyword>
<feature type="transmembrane region" description="Helical" evidence="9">
    <location>
        <begin position="358"/>
        <end position="385"/>
    </location>
</feature>
<keyword evidence="2" id="KW-1003">Cell membrane</keyword>
<gene>
    <name evidence="10" type="primary">mviN_2</name>
    <name evidence="10" type="ORF">AQZ59_01508</name>
</gene>
<evidence type="ECO:0000256" key="8">
    <source>
        <dbReference type="SAM" id="MobiDB-lite"/>
    </source>
</evidence>
<dbReference type="GO" id="GO:0034204">
    <property type="term" value="P:lipid translocation"/>
    <property type="evidence" value="ECO:0007669"/>
    <property type="project" value="TreeGrafter"/>
</dbReference>
<name>A0A0W1KIU8_9ACTO</name>
<keyword evidence="11" id="KW-1185">Reference proteome</keyword>
<dbReference type="PRINTS" id="PR01806">
    <property type="entry name" value="VIRFACTRMVIN"/>
</dbReference>
<dbReference type="EMBL" id="LNIZ01000008">
    <property type="protein sequence ID" value="KTF03549.1"/>
    <property type="molecule type" value="Genomic_DNA"/>
</dbReference>
<feature type="transmembrane region" description="Helical" evidence="9">
    <location>
        <begin position="491"/>
        <end position="516"/>
    </location>
</feature>
<keyword evidence="3 9" id="KW-0812">Transmembrane</keyword>
<feature type="transmembrane region" description="Helical" evidence="9">
    <location>
        <begin position="397"/>
        <end position="417"/>
    </location>
</feature>
<dbReference type="Pfam" id="PF03023">
    <property type="entry name" value="MurJ"/>
    <property type="match status" value="1"/>
</dbReference>
<reference evidence="10 11" key="1">
    <citation type="submission" date="2015-11" db="EMBL/GenBank/DDBJ databases">
        <title>Draft Genome Sequence of the Type Strain Trueperella bernardiae LCDC 89-0504T, Isolated from Blood Culture.</title>
        <authorList>
            <person name="Bernier A.-M."/>
            <person name="Bernard K."/>
        </authorList>
    </citation>
    <scope>NUCLEOTIDE SEQUENCE [LARGE SCALE GENOMIC DNA]</scope>
    <source>
        <strain evidence="10 11">LCDC 89-0504</strain>
    </source>
</reference>
<evidence type="ECO:0000256" key="4">
    <source>
        <dbReference type="ARBA" id="ARBA00022960"/>
    </source>
</evidence>
<dbReference type="GO" id="GO:0008360">
    <property type="term" value="P:regulation of cell shape"/>
    <property type="evidence" value="ECO:0007669"/>
    <property type="project" value="UniProtKB-KW"/>
</dbReference>
<dbReference type="InterPro" id="IPR004268">
    <property type="entry name" value="MurJ"/>
</dbReference>
<feature type="transmembrane region" description="Helical" evidence="9">
    <location>
        <begin position="269"/>
        <end position="292"/>
    </location>
</feature>
<evidence type="ECO:0000256" key="7">
    <source>
        <dbReference type="ARBA" id="ARBA00023136"/>
    </source>
</evidence>
<proteinExistence type="predicted"/>
<feature type="transmembrane region" description="Helical" evidence="9">
    <location>
        <begin position="228"/>
        <end position="248"/>
    </location>
</feature>
<evidence type="ECO:0000313" key="10">
    <source>
        <dbReference type="EMBL" id="KTF03549.1"/>
    </source>
</evidence>
<feature type="transmembrane region" description="Helical" evidence="9">
    <location>
        <begin position="312"/>
        <end position="337"/>
    </location>
</feature>
<keyword evidence="5" id="KW-0573">Peptidoglycan synthesis</keyword>
<feature type="transmembrane region" description="Helical" evidence="9">
    <location>
        <begin position="145"/>
        <end position="166"/>
    </location>
</feature>
<feature type="transmembrane region" description="Helical" evidence="9">
    <location>
        <begin position="528"/>
        <end position="550"/>
    </location>
</feature>
<keyword evidence="6 9" id="KW-1133">Transmembrane helix</keyword>
<comment type="subcellular location">
    <subcellularLocation>
        <location evidence="1">Cell membrane</location>
        <topology evidence="1">Multi-pass membrane protein</topology>
    </subcellularLocation>
</comment>
<evidence type="ECO:0000256" key="3">
    <source>
        <dbReference type="ARBA" id="ARBA00022692"/>
    </source>
</evidence>
<sequence length="571" mass="60002">MPAASEERTEQSGRVESTQGAASPNLARSSAIMFAGTLVSRVLGLVRSPILLGAVVGISAPAANGFDIANKLPNLIYMVVVGGLVNAVLVPAIVRATKRSTDGGIAFINKLLTVAIVTLGIATALITLSAPLIVKGFAATMQDDWYRLTVAFAYWCLPQVFFYGMYTVLGQILNARENFGPYMWAPALNNVVAIGGFLVVLATFGAAVPADVTDISRWSAGRVAMIGGFSTLGIALQALILVVPLRALGIRFRPDFAWRNSGLGEAGRASWWMLLMMVTGIVPTLVLSNVAAGATQRAEDAGIALQSVAGNAIYTAAYSVYSIPTSLITVSIATAIFTRLAKAAADADLHSISAYASLAIRAISTLTFLSAAGLIVLSVPVMRIFSFTVSAEESVTLARVLTAMCIGLVSIGIVTTLDRVYYAFGDTRGAFWINLPFQVCGMIGYLLCGWLPPQWTVIGIGLVMSLTNTAAAVVMFTCLARRYGGLEKDRVVGAIAKLAVITLVTIGVGFALLLLFGPLYAPITVAGAVLRIVVVGPVMVGCYVGGMMLAKMPEIEAFSRLIGSVRAKLAR</sequence>
<evidence type="ECO:0000256" key="2">
    <source>
        <dbReference type="ARBA" id="ARBA00022475"/>
    </source>
</evidence>
<feature type="compositionally biased region" description="Basic and acidic residues" evidence="8">
    <location>
        <begin position="1"/>
        <end position="13"/>
    </location>
</feature>
<feature type="transmembrane region" description="Helical" evidence="9">
    <location>
        <begin position="429"/>
        <end position="452"/>
    </location>
</feature>
<dbReference type="Proteomes" id="UP000054404">
    <property type="component" value="Unassembled WGS sequence"/>
</dbReference>
<dbReference type="PANTHER" id="PTHR47019:SF1">
    <property type="entry name" value="LIPID II FLIPPASE MURJ"/>
    <property type="match status" value="1"/>
</dbReference>
<feature type="transmembrane region" description="Helical" evidence="9">
    <location>
        <begin position="75"/>
        <end position="94"/>
    </location>
</feature>
<feature type="transmembrane region" description="Helical" evidence="9">
    <location>
        <begin position="458"/>
        <end position="479"/>
    </location>
</feature>
<comment type="caution">
    <text evidence="10">The sequence shown here is derived from an EMBL/GenBank/DDBJ whole genome shotgun (WGS) entry which is preliminary data.</text>
</comment>
<evidence type="ECO:0000256" key="6">
    <source>
        <dbReference type="ARBA" id="ARBA00022989"/>
    </source>
</evidence>
<evidence type="ECO:0000256" key="1">
    <source>
        <dbReference type="ARBA" id="ARBA00004651"/>
    </source>
</evidence>
<organism evidence="10 11">
    <name type="scientific">Trueperella bernardiae</name>
    <dbReference type="NCBI Taxonomy" id="59561"/>
    <lineage>
        <taxon>Bacteria</taxon>
        <taxon>Bacillati</taxon>
        <taxon>Actinomycetota</taxon>
        <taxon>Actinomycetes</taxon>
        <taxon>Actinomycetales</taxon>
        <taxon>Actinomycetaceae</taxon>
        <taxon>Trueperella</taxon>
    </lineage>
</organism>
<evidence type="ECO:0000313" key="11">
    <source>
        <dbReference type="Proteomes" id="UP000054404"/>
    </source>
</evidence>
<dbReference type="AlphaFoldDB" id="A0A0W1KIU8"/>
<dbReference type="GO" id="GO:0005886">
    <property type="term" value="C:plasma membrane"/>
    <property type="evidence" value="ECO:0007669"/>
    <property type="project" value="UniProtKB-SubCell"/>
</dbReference>
<dbReference type="GO" id="GO:0015648">
    <property type="term" value="F:lipid-linked peptidoglycan transporter activity"/>
    <property type="evidence" value="ECO:0007669"/>
    <property type="project" value="TreeGrafter"/>
</dbReference>
<evidence type="ECO:0000256" key="5">
    <source>
        <dbReference type="ARBA" id="ARBA00022984"/>
    </source>
</evidence>
<keyword evidence="4" id="KW-0133">Cell shape</keyword>
<accession>A0A0W1KIU8</accession>
<feature type="transmembrane region" description="Helical" evidence="9">
    <location>
        <begin position="106"/>
        <end position="133"/>
    </location>
</feature>
<dbReference type="PATRIC" id="fig|59561.3.peg.1501"/>
<dbReference type="RefSeq" id="WP_236698693.1">
    <property type="nucleotide sequence ID" value="NZ_LNIZ01000008.1"/>
</dbReference>
<dbReference type="STRING" id="59561.AQZ59_01508"/>
<feature type="region of interest" description="Disordered" evidence="8">
    <location>
        <begin position="1"/>
        <end position="22"/>
    </location>
</feature>
<feature type="transmembrane region" description="Helical" evidence="9">
    <location>
        <begin position="187"/>
        <end position="208"/>
    </location>
</feature>
<dbReference type="GO" id="GO:0009252">
    <property type="term" value="P:peptidoglycan biosynthetic process"/>
    <property type="evidence" value="ECO:0007669"/>
    <property type="project" value="UniProtKB-KW"/>
</dbReference>
<dbReference type="PANTHER" id="PTHR47019">
    <property type="entry name" value="LIPID II FLIPPASE MURJ"/>
    <property type="match status" value="1"/>
</dbReference>